<gene>
    <name evidence="7" type="ORF">BP5796_04786</name>
</gene>
<organism evidence="7 8">
    <name type="scientific">Coleophoma crateriformis</name>
    <dbReference type="NCBI Taxonomy" id="565419"/>
    <lineage>
        <taxon>Eukaryota</taxon>
        <taxon>Fungi</taxon>
        <taxon>Dikarya</taxon>
        <taxon>Ascomycota</taxon>
        <taxon>Pezizomycotina</taxon>
        <taxon>Leotiomycetes</taxon>
        <taxon>Helotiales</taxon>
        <taxon>Dermateaceae</taxon>
        <taxon>Coleophoma</taxon>
    </lineage>
</organism>
<evidence type="ECO:0008006" key="9">
    <source>
        <dbReference type="Google" id="ProtNLM"/>
    </source>
</evidence>
<evidence type="ECO:0000256" key="3">
    <source>
        <dbReference type="ARBA" id="ARBA00022989"/>
    </source>
</evidence>
<keyword evidence="2" id="KW-0812">Transmembrane</keyword>
<dbReference type="AlphaFoldDB" id="A0A3D8SAE3"/>
<comment type="caution">
    <text evidence="7">The sequence shown here is derived from an EMBL/GenBank/DDBJ whole genome shotgun (WGS) entry which is preliminary data.</text>
</comment>
<sequence length="278" mass="30746">MSTPSPYGEGFTRISSTVYYHDPKSTIPTSKLSEPSIILLFPWMNAQPRHINKYIQGYLSLYPTSKILVTTTDSIHVTFSSTAARIARIQPVLEALAARQPDEKVLLHSFSNGGATTVALVAKEYAKATQQPLPVARMVLDSAPGKATYAATVRAFAVSLPKNIFARFLGHVLIRLFLGLYLVTDMLLARENPVATVRRDLNNPALVSLATPRLYIYSEGDLMVDWRDVEEHARKAEEKGYVVRMEKFGNTPHAGHLVGGVDRYWGAVEGLWDSESVA</sequence>
<dbReference type="EMBL" id="PDLN01000006">
    <property type="protein sequence ID" value="RDW83295.1"/>
    <property type="molecule type" value="Genomic_DNA"/>
</dbReference>
<evidence type="ECO:0000313" key="7">
    <source>
        <dbReference type="EMBL" id="RDW83295.1"/>
    </source>
</evidence>
<name>A0A3D8SAE3_9HELO</name>
<dbReference type="PANTHER" id="PTHR12265">
    <property type="entry name" value="TRANSMEMBRANE PROTEIN 53"/>
    <property type="match status" value="1"/>
</dbReference>
<dbReference type="InterPro" id="IPR008547">
    <property type="entry name" value="DUF829_TMEM53"/>
</dbReference>
<evidence type="ECO:0000256" key="1">
    <source>
        <dbReference type="ARBA" id="ARBA00007387"/>
    </source>
</evidence>
<evidence type="ECO:0000256" key="2">
    <source>
        <dbReference type="ARBA" id="ARBA00022692"/>
    </source>
</evidence>
<evidence type="ECO:0000256" key="5">
    <source>
        <dbReference type="ARBA" id="ARBA00023242"/>
    </source>
</evidence>
<comment type="subcellular location">
    <subcellularLocation>
        <location evidence="6">Nucleus outer membrane</location>
        <topology evidence="6">Single-pass membrane protein</topology>
    </subcellularLocation>
</comment>
<reference evidence="7 8" key="1">
    <citation type="journal article" date="2018" name="IMA Fungus">
        <title>IMA Genome-F 9: Draft genome sequence of Annulohypoxylon stygium, Aspergillus mulundensis, Berkeleyomyces basicola (syn. Thielaviopsis basicola), Ceratocystis smalleyi, two Cercospora beticola strains, Coleophoma cylindrospora, Fusarium fracticaudum, Phialophora cf. hyalina, and Morchella septimelata.</title>
        <authorList>
            <person name="Wingfield B.D."/>
            <person name="Bills G.F."/>
            <person name="Dong Y."/>
            <person name="Huang W."/>
            <person name="Nel W.J."/>
            <person name="Swalarsk-Parry B.S."/>
            <person name="Vaghefi N."/>
            <person name="Wilken P.M."/>
            <person name="An Z."/>
            <person name="de Beer Z.W."/>
            <person name="De Vos L."/>
            <person name="Chen L."/>
            <person name="Duong T.A."/>
            <person name="Gao Y."/>
            <person name="Hammerbacher A."/>
            <person name="Kikkert J.R."/>
            <person name="Li Y."/>
            <person name="Li H."/>
            <person name="Li K."/>
            <person name="Li Q."/>
            <person name="Liu X."/>
            <person name="Ma X."/>
            <person name="Naidoo K."/>
            <person name="Pethybridge S.J."/>
            <person name="Sun J."/>
            <person name="Steenkamp E.T."/>
            <person name="van der Nest M.A."/>
            <person name="van Wyk S."/>
            <person name="Wingfield M.J."/>
            <person name="Xiong C."/>
            <person name="Yue Q."/>
            <person name="Zhang X."/>
        </authorList>
    </citation>
    <scope>NUCLEOTIDE SEQUENCE [LARGE SCALE GENOMIC DNA]</scope>
    <source>
        <strain evidence="7 8">BP5796</strain>
    </source>
</reference>
<dbReference type="Pfam" id="PF05705">
    <property type="entry name" value="DUF829"/>
    <property type="match status" value="1"/>
</dbReference>
<evidence type="ECO:0000313" key="8">
    <source>
        <dbReference type="Proteomes" id="UP000256328"/>
    </source>
</evidence>
<evidence type="ECO:0000256" key="4">
    <source>
        <dbReference type="ARBA" id="ARBA00023136"/>
    </source>
</evidence>
<keyword evidence="3" id="KW-1133">Transmembrane helix</keyword>
<proteinExistence type="inferred from homology"/>
<keyword evidence="5" id="KW-0539">Nucleus</keyword>
<dbReference type="OrthoDB" id="77878at2759"/>
<comment type="similarity">
    <text evidence="1">Belongs to the TMEM53 family.</text>
</comment>
<keyword evidence="8" id="KW-1185">Reference proteome</keyword>
<protein>
    <recommendedName>
        <fullName evidence="9">Indole-diterpene biosynthesis protein PaxU</fullName>
    </recommendedName>
</protein>
<dbReference type="GO" id="GO:0005640">
    <property type="term" value="C:nuclear outer membrane"/>
    <property type="evidence" value="ECO:0007669"/>
    <property type="project" value="UniProtKB-SubCell"/>
</dbReference>
<dbReference type="InterPro" id="IPR029058">
    <property type="entry name" value="AB_hydrolase_fold"/>
</dbReference>
<dbReference type="Proteomes" id="UP000256328">
    <property type="component" value="Unassembled WGS sequence"/>
</dbReference>
<dbReference type="Gene3D" id="3.40.50.1820">
    <property type="entry name" value="alpha/beta hydrolase"/>
    <property type="match status" value="1"/>
</dbReference>
<evidence type="ECO:0000256" key="6">
    <source>
        <dbReference type="ARBA" id="ARBA00034303"/>
    </source>
</evidence>
<dbReference type="SUPFAM" id="SSF53474">
    <property type="entry name" value="alpha/beta-Hydrolases"/>
    <property type="match status" value="1"/>
</dbReference>
<accession>A0A3D8SAE3</accession>
<keyword evidence="4" id="KW-0472">Membrane</keyword>
<dbReference type="PANTHER" id="PTHR12265:SF30">
    <property type="entry name" value="TRANSMEMBRANE PROTEIN 53"/>
    <property type="match status" value="1"/>
</dbReference>